<dbReference type="EMBL" id="QBKA01000002">
    <property type="protein sequence ID" value="RDC59179.1"/>
    <property type="molecule type" value="Genomic_DNA"/>
</dbReference>
<feature type="compositionally biased region" description="Basic and acidic residues" evidence="1">
    <location>
        <begin position="1"/>
        <end position="20"/>
    </location>
</feature>
<evidence type="ECO:0000313" key="3">
    <source>
        <dbReference type="EMBL" id="RDC59179.1"/>
    </source>
</evidence>
<dbReference type="PANTHER" id="PTHR11908">
    <property type="entry name" value="XANTHINE DEHYDROGENASE"/>
    <property type="match status" value="1"/>
</dbReference>
<dbReference type="Pfam" id="PF02738">
    <property type="entry name" value="MoCoBD_1"/>
    <property type="match status" value="1"/>
</dbReference>
<evidence type="ECO:0000259" key="2">
    <source>
        <dbReference type="SMART" id="SM01008"/>
    </source>
</evidence>
<feature type="region of interest" description="Disordered" evidence="1">
    <location>
        <begin position="1"/>
        <end position="31"/>
    </location>
</feature>
<evidence type="ECO:0000256" key="1">
    <source>
        <dbReference type="SAM" id="MobiDB-lite"/>
    </source>
</evidence>
<dbReference type="SUPFAM" id="SSF54665">
    <property type="entry name" value="CO dehydrogenase molybdoprotein N-domain-like"/>
    <property type="match status" value="1"/>
</dbReference>
<sequence>MSDVRVFDEPATDNRLDDMKQGVLGKPLDRPDGPVKVAGAAPYAAEYDLGECVEGVLVTAPFARGQITAIDKASVLDMPGVIAVLDDPRMITRPAQGTAGEAPKQKPGQVDYFGQPIALVVAETFEQARDAAKHLAFEYDADDNSEIPFDPATAETEESDGATRKGDLAKAMSDAAHSVDLIFTTEGHNSAAMEPHAAMAEWDGQKLTVHAALQMLNYNHGELADAVGLPTEQVRILARYVGGGFGSKLGVSPETVAASLAAMELGRTVRVVMSRQQVFQDVVRRSETKQRLRLAAGADGRLIGLGHEARTSNLPGEGSAEPVVQATAYLYPGENRVLAVENATVHRMTAGSVRAPGEAVGMQCLEAAMDELAEAMDIDPIELRLRNIPDEHPGDGKPYSSRRYAECMREGAKAFGWDSGNTSGVWTDGPRKPRQQREGDWWIGTGMAGATRIHLVGRAEARVTLKADGTALVETDMTDIGTGTYAILNQMAGEMLGLPAEKVLVDLGDTDHPYGPGSGGSWGASSSGSAVYQTCDMIRDDIARKVNADAATLEFKDGMVRWPEGEKSLVDIMGGEDIVHQVRFKPGKAFEDYATASYGAFFAEVAVNRWTGETRVRRMTGAFGFGRVLNPKTARSQCIGGMVWCIGSALTEALHFDPVDGHLVNCDLAEYHVPVHRDVPHMDVLLVEERDAHGSPIQAKGAGELGLCGGAGAIANAIYNACGVRMHDFPMTPDRVMAGLEKLES</sequence>
<dbReference type="InterPro" id="IPR036856">
    <property type="entry name" value="Ald_Oxase/Xan_DH_a/b_sf"/>
</dbReference>
<dbReference type="Gene3D" id="3.30.365.10">
    <property type="entry name" value="Aldehyde oxidase/xanthine dehydrogenase, molybdopterin binding domain"/>
    <property type="match status" value="4"/>
</dbReference>
<keyword evidence="3" id="KW-0560">Oxidoreductase</keyword>
<keyword evidence="4" id="KW-1185">Reference proteome</keyword>
<dbReference type="InterPro" id="IPR008274">
    <property type="entry name" value="AldOxase/xan_DH_MoCoBD1"/>
</dbReference>
<dbReference type="InterPro" id="IPR037165">
    <property type="entry name" value="AldOxase/xan_DH_Mopterin-bd_sf"/>
</dbReference>
<name>A0A369Q8C8_9SPHN</name>
<gene>
    <name evidence="3" type="primary">yagR</name>
    <name evidence="3" type="ORF">HME9302_00364</name>
</gene>
<dbReference type="InterPro" id="IPR016208">
    <property type="entry name" value="Ald_Oxase/xanthine_DH-like"/>
</dbReference>
<feature type="region of interest" description="Disordered" evidence="1">
    <location>
        <begin position="144"/>
        <end position="168"/>
    </location>
</feature>
<dbReference type="RefSeq" id="WP_115365582.1">
    <property type="nucleotide sequence ID" value="NZ_QBKA01000002.1"/>
</dbReference>
<protein>
    <submittedName>
        <fullName evidence="3">Xanthine dehydrogenase</fullName>
        <ecNumber evidence="3">1.17.1.4</ecNumber>
    </submittedName>
</protein>
<feature type="domain" description="Aldehyde oxidase/xanthine dehydrogenase a/b hammerhead" evidence="2">
    <location>
        <begin position="38"/>
        <end position="143"/>
    </location>
</feature>
<dbReference type="InterPro" id="IPR046867">
    <property type="entry name" value="AldOxase/xan_DH_MoCoBD2"/>
</dbReference>
<dbReference type="Gene3D" id="3.90.1170.50">
    <property type="entry name" value="Aldehyde oxidase/xanthine dehydrogenase, a/b hammerhead"/>
    <property type="match status" value="1"/>
</dbReference>
<accession>A0A369Q8C8</accession>
<reference evidence="3 4" key="1">
    <citation type="submission" date="2018-04" db="EMBL/GenBank/DDBJ databases">
        <title>Altererythrobacter sp. HME9302 genome sequencing and assembly.</title>
        <authorList>
            <person name="Kang H."/>
            <person name="Kim H."/>
            <person name="Joh K."/>
        </authorList>
    </citation>
    <scope>NUCLEOTIDE SEQUENCE [LARGE SCALE GENOMIC DNA]</scope>
    <source>
        <strain evidence="3 4">HME9302</strain>
    </source>
</reference>
<dbReference type="OrthoDB" id="8428274at2"/>
<dbReference type="SUPFAM" id="SSF56003">
    <property type="entry name" value="Molybdenum cofactor-binding domain"/>
    <property type="match status" value="1"/>
</dbReference>
<dbReference type="Pfam" id="PF20256">
    <property type="entry name" value="MoCoBD_2"/>
    <property type="match status" value="1"/>
</dbReference>
<comment type="caution">
    <text evidence="3">The sequence shown here is derived from an EMBL/GenBank/DDBJ whole genome shotgun (WGS) entry which is preliminary data.</text>
</comment>
<dbReference type="InterPro" id="IPR000674">
    <property type="entry name" value="Ald_Oxase/Xan_DH_a/b"/>
</dbReference>
<proteinExistence type="predicted"/>
<organism evidence="3 4">
    <name type="scientific">Alteripontixanthobacter maritimus</name>
    <dbReference type="NCBI Taxonomy" id="2161824"/>
    <lineage>
        <taxon>Bacteria</taxon>
        <taxon>Pseudomonadati</taxon>
        <taxon>Pseudomonadota</taxon>
        <taxon>Alphaproteobacteria</taxon>
        <taxon>Sphingomonadales</taxon>
        <taxon>Erythrobacteraceae</taxon>
        <taxon>Alteripontixanthobacter</taxon>
    </lineage>
</organism>
<dbReference type="PANTHER" id="PTHR11908:SF123">
    <property type="entry name" value="ALDEHYDE OXIDOREDUCTASE MOLYBDENUM-BINDING SUBUNIT PAOC"/>
    <property type="match status" value="1"/>
</dbReference>
<dbReference type="Pfam" id="PF01315">
    <property type="entry name" value="Ald_Xan_dh_C"/>
    <property type="match status" value="1"/>
</dbReference>
<dbReference type="AlphaFoldDB" id="A0A369Q8C8"/>
<evidence type="ECO:0000313" key="4">
    <source>
        <dbReference type="Proteomes" id="UP000253727"/>
    </source>
</evidence>
<dbReference type="Proteomes" id="UP000253727">
    <property type="component" value="Unassembled WGS sequence"/>
</dbReference>
<dbReference type="GO" id="GO:0005506">
    <property type="term" value="F:iron ion binding"/>
    <property type="evidence" value="ECO:0007669"/>
    <property type="project" value="InterPro"/>
</dbReference>
<dbReference type="GO" id="GO:0004854">
    <property type="term" value="F:xanthine dehydrogenase activity"/>
    <property type="evidence" value="ECO:0007669"/>
    <property type="project" value="UniProtKB-EC"/>
</dbReference>
<dbReference type="EC" id="1.17.1.4" evidence="3"/>
<dbReference type="SMART" id="SM01008">
    <property type="entry name" value="Ald_Xan_dh_C"/>
    <property type="match status" value="1"/>
</dbReference>